<keyword evidence="6" id="KW-1133">Transmembrane helix</keyword>
<keyword evidence="6" id="KW-0812">Transmembrane</keyword>
<dbReference type="SMART" id="SM00900">
    <property type="entry name" value="FMN_bind"/>
    <property type="match status" value="1"/>
</dbReference>
<reference evidence="8" key="1">
    <citation type="journal article" date="2005" name="Environ. Microbiol.">
        <title>Genetic and functional properties of uncultivated thermophilic crenarchaeotes from a subsurface gold mine as revealed by analysis of genome fragments.</title>
        <authorList>
            <person name="Nunoura T."/>
            <person name="Hirayama H."/>
            <person name="Takami H."/>
            <person name="Oida H."/>
            <person name="Nishi S."/>
            <person name="Shimamura S."/>
            <person name="Suzuki Y."/>
            <person name="Inagaki F."/>
            <person name="Takai K."/>
            <person name="Nealson K.H."/>
            <person name="Horikoshi K."/>
        </authorList>
    </citation>
    <scope>NUCLEOTIDE SEQUENCE</scope>
</reference>
<feature type="domain" description="FMN-binding" evidence="7">
    <location>
        <begin position="125"/>
        <end position="222"/>
    </location>
</feature>
<accession>H5SJV5</accession>
<feature type="transmembrane region" description="Helical" evidence="6">
    <location>
        <begin position="21"/>
        <end position="38"/>
    </location>
</feature>
<evidence type="ECO:0000256" key="3">
    <source>
        <dbReference type="ARBA" id="ARBA00022630"/>
    </source>
</evidence>
<gene>
    <name evidence="8" type="ORF">HGMM_F37H05C34</name>
</gene>
<evidence type="ECO:0000259" key="7">
    <source>
        <dbReference type="SMART" id="SM00900"/>
    </source>
</evidence>
<name>H5SJV5_9BACT</name>
<reference evidence="8" key="2">
    <citation type="journal article" date="2012" name="PLoS ONE">
        <title>A Deeply Branching Thermophilic Bacterium with an Ancient Acetyl-CoA Pathway Dominates a Subsurface Ecosystem.</title>
        <authorList>
            <person name="Takami H."/>
            <person name="Noguchi H."/>
            <person name="Takaki Y."/>
            <person name="Uchiyama I."/>
            <person name="Toyoda A."/>
            <person name="Nishi S."/>
            <person name="Chee G.-J."/>
            <person name="Arai W."/>
            <person name="Nunoura T."/>
            <person name="Itoh T."/>
            <person name="Hattori M."/>
            <person name="Takai K."/>
        </authorList>
    </citation>
    <scope>NUCLEOTIDE SEQUENCE</scope>
</reference>
<keyword evidence="1" id="KW-0813">Transport</keyword>
<keyword evidence="2" id="KW-0597">Phosphoprotein</keyword>
<dbReference type="GO" id="GO:0022900">
    <property type="term" value="P:electron transport chain"/>
    <property type="evidence" value="ECO:0007669"/>
    <property type="project" value="InterPro"/>
</dbReference>
<dbReference type="GO" id="GO:0005886">
    <property type="term" value="C:plasma membrane"/>
    <property type="evidence" value="ECO:0007669"/>
    <property type="project" value="InterPro"/>
</dbReference>
<keyword evidence="6" id="KW-0472">Membrane</keyword>
<dbReference type="PANTHER" id="PTHR36118:SF1">
    <property type="entry name" value="ION-TRANSLOCATING OXIDOREDUCTASE COMPLEX SUBUNIT G"/>
    <property type="match status" value="1"/>
</dbReference>
<evidence type="ECO:0000256" key="2">
    <source>
        <dbReference type="ARBA" id="ARBA00022553"/>
    </source>
</evidence>
<dbReference type="PANTHER" id="PTHR36118">
    <property type="entry name" value="ION-TRANSLOCATING OXIDOREDUCTASE COMPLEX SUBUNIT G"/>
    <property type="match status" value="1"/>
</dbReference>
<dbReference type="EMBL" id="AP011747">
    <property type="protein sequence ID" value="BAL56441.1"/>
    <property type="molecule type" value="Genomic_DNA"/>
</dbReference>
<keyword evidence="5" id="KW-0249">Electron transport</keyword>
<dbReference type="AlphaFoldDB" id="H5SJV5"/>
<evidence type="ECO:0000313" key="8">
    <source>
        <dbReference type="EMBL" id="BAL56441.1"/>
    </source>
</evidence>
<sequence length="231" mass="25625">MTQQPPKKKKKLIGPHEWRMVLVLTVISAVAGGLLAFVNEVTKATIEANAKARLRSSILIAAGLYTAEELFPAEGLPKLSPAQVDQYFKEHIEEVKADSFTYWKLYKDKIGGELSAYVIRITGSGFQGLVAMQVALTPDLSEIIGAHVILFEIGETPGLGFRMTEEKFWGQFKGMKTNPHIEFVKFRDPTTPKAPNQFDAITGATYTSTTVRDLLNQTIAKLRKIVQGEKK</sequence>
<evidence type="ECO:0000256" key="1">
    <source>
        <dbReference type="ARBA" id="ARBA00022448"/>
    </source>
</evidence>
<keyword evidence="3" id="KW-0285">Flavoprotein</keyword>
<dbReference type="InterPro" id="IPR010209">
    <property type="entry name" value="Ion_transpt_RnfG/RsxG"/>
</dbReference>
<evidence type="ECO:0000256" key="6">
    <source>
        <dbReference type="SAM" id="Phobius"/>
    </source>
</evidence>
<dbReference type="InterPro" id="IPR007329">
    <property type="entry name" value="FMN-bd"/>
</dbReference>
<keyword evidence="4" id="KW-0288">FMN</keyword>
<proteinExistence type="predicted"/>
<evidence type="ECO:0000256" key="4">
    <source>
        <dbReference type="ARBA" id="ARBA00022643"/>
    </source>
</evidence>
<dbReference type="Pfam" id="PF04205">
    <property type="entry name" value="FMN_bind"/>
    <property type="match status" value="1"/>
</dbReference>
<evidence type="ECO:0000256" key="5">
    <source>
        <dbReference type="ARBA" id="ARBA00022982"/>
    </source>
</evidence>
<keyword evidence="8" id="KW-0830">Ubiquinone</keyword>
<dbReference type="GO" id="GO:0009055">
    <property type="term" value="F:electron transfer activity"/>
    <property type="evidence" value="ECO:0007669"/>
    <property type="project" value="InterPro"/>
</dbReference>
<dbReference type="GO" id="GO:0010181">
    <property type="term" value="F:FMN binding"/>
    <property type="evidence" value="ECO:0007669"/>
    <property type="project" value="InterPro"/>
</dbReference>
<organism evidence="8">
    <name type="scientific">uncultured Acetothermia bacterium</name>
    <dbReference type="NCBI Taxonomy" id="236499"/>
    <lineage>
        <taxon>Bacteria</taxon>
        <taxon>Candidatus Bipolaricaulota</taxon>
        <taxon>environmental samples</taxon>
    </lineage>
</organism>
<protein>
    <submittedName>
        <fullName evidence="8">Na+-transporting NADH:ubiquinone oxidoreductase subunit C</fullName>
    </submittedName>
</protein>